<feature type="transmembrane region" description="Helical" evidence="2">
    <location>
        <begin position="81"/>
        <end position="101"/>
    </location>
</feature>
<keyword evidence="2" id="KW-0812">Transmembrane</keyword>
<dbReference type="OrthoDB" id="3912677at2759"/>
<protein>
    <submittedName>
        <fullName evidence="3">Uncharacterized protein</fullName>
    </submittedName>
</protein>
<feature type="transmembrane region" description="Helical" evidence="2">
    <location>
        <begin position="599"/>
        <end position="620"/>
    </location>
</feature>
<dbReference type="Proteomes" id="UP000799438">
    <property type="component" value="Unassembled WGS sequence"/>
</dbReference>
<name>A0A6A6BRE1_9PEZI</name>
<keyword evidence="2" id="KW-1133">Transmembrane helix</keyword>
<organism evidence="3 4">
    <name type="scientific">Aplosporella prunicola CBS 121167</name>
    <dbReference type="NCBI Taxonomy" id="1176127"/>
    <lineage>
        <taxon>Eukaryota</taxon>
        <taxon>Fungi</taxon>
        <taxon>Dikarya</taxon>
        <taxon>Ascomycota</taxon>
        <taxon>Pezizomycotina</taxon>
        <taxon>Dothideomycetes</taxon>
        <taxon>Dothideomycetes incertae sedis</taxon>
        <taxon>Botryosphaeriales</taxon>
        <taxon>Aplosporellaceae</taxon>
        <taxon>Aplosporella</taxon>
    </lineage>
</organism>
<feature type="region of interest" description="Disordered" evidence="1">
    <location>
        <begin position="676"/>
        <end position="697"/>
    </location>
</feature>
<keyword evidence="4" id="KW-1185">Reference proteome</keyword>
<feature type="transmembrane region" description="Helical" evidence="2">
    <location>
        <begin position="149"/>
        <end position="175"/>
    </location>
</feature>
<gene>
    <name evidence="3" type="ORF">K452DRAFT_314831</name>
</gene>
<proteinExistence type="predicted"/>
<accession>A0A6A6BRE1</accession>
<evidence type="ECO:0000256" key="2">
    <source>
        <dbReference type="SAM" id="Phobius"/>
    </source>
</evidence>
<reference evidence="3" key="1">
    <citation type="journal article" date="2020" name="Stud. Mycol.">
        <title>101 Dothideomycetes genomes: a test case for predicting lifestyles and emergence of pathogens.</title>
        <authorList>
            <person name="Haridas S."/>
            <person name="Albert R."/>
            <person name="Binder M."/>
            <person name="Bloem J."/>
            <person name="Labutti K."/>
            <person name="Salamov A."/>
            <person name="Andreopoulos B."/>
            <person name="Baker S."/>
            <person name="Barry K."/>
            <person name="Bills G."/>
            <person name="Bluhm B."/>
            <person name="Cannon C."/>
            <person name="Castanera R."/>
            <person name="Culley D."/>
            <person name="Daum C."/>
            <person name="Ezra D."/>
            <person name="Gonzalez J."/>
            <person name="Henrissat B."/>
            <person name="Kuo A."/>
            <person name="Liang C."/>
            <person name="Lipzen A."/>
            <person name="Lutzoni F."/>
            <person name="Magnuson J."/>
            <person name="Mondo S."/>
            <person name="Nolan M."/>
            <person name="Ohm R."/>
            <person name="Pangilinan J."/>
            <person name="Park H.-J."/>
            <person name="Ramirez L."/>
            <person name="Alfaro M."/>
            <person name="Sun H."/>
            <person name="Tritt A."/>
            <person name="Yoshinaga Y."/>
            <person name="Zwiers L.-H."/>
            <person name="Turgeon B."/>
            <person name="Goodwin S."/>
            <person name="Spatafora J."/>
            <person name="Crous P."/>
            <person name="Grigoriev I."/>
        </authorList>
    </citation>
    <scope>NUCLEOTIDE SEQUENCE</scope>
    <source>
        <strain evidence="3">CBS 121167</strain>
    </source>
</reference>
<dbReference type="EMBL" id="ML995475">
    <property type="protein sequence ID" value="KAF2146580.1"/>
    <property type="molecule type" value="Genomic_DNA"/>
</dbReference>
<feature type="transmembrane region" description="Helical" evidence="2">
    <location>
        <begin position="823"/>
        <end position="847"/>
    </location>
</feature>
<feature type="transmembrane region" description="Helical" evidence="2">
    <location>
        <begin position="720"/>
        <end position="738"/>
    </location>
</feature>
<dbReference type="InterPro" id="IPR021840">
    <property type="entry name" value="DUF3433"/>
</dbReference>
<feature type="region of interest" description="Disordered" evidence="1">
    <location>
        <begin position="374"/>
        <end position="451"/>
    </location>
</feature>
<dbReference type="Pfam" id="PF11915">
    <property type="entry name" value="DUF3433"/>
    <property type="match status" value="2"/>
</dbReference>
<evidence type="ECO:0000256" key="1">
    <source>
        <dbReference type="SAM" id="MobiDB-lite"/>
    </source>
</evidence>
<dbReference type="AlphaFoldDB" id="A0A6A6BRE1"/>
<feature type="compositionally biased region" description="Polar residues" evidence="1">
    <location>
        <begin position="14"/>
        <end position="23"/>
    </location>
</feature>
<dbReference type="RefSeq" id="XP_033402289.1">
    <property type="nucleotide sequence ID" value="XM_033543800.1"/>
</dbReference>
<feature type="transmembrane region" description="Helical" evidence="2">
    <location>
        <begin position="758"/>
        <end position="781"/>
    </location>
</feature>
<keyword evidence="2" id="KW-0472">Membrane</keyword>
<evidence type="ECO:0000313" key="3">
    <source>
        <dbReference type="EMBL" id="KAF2146580.1"/>
    </source>
</evidence>
<feature type="compositionally biased region" description="Polar residues" evidence="1">
    <location>
        <begin position="676"/>
        <end position="691"/>
    </location>
</feature>
<evidence type="ECO:0000313" key="4">
    <source>
        <dbReference type="Proteomes" id="UP000799438"/>
    </source>
</evidence>
<sequence>MRFQWPGFRKTSEKPTGQPSAQVTEDDRSPGSLRPLWIPFFLRRTNLILFICVFLAIGIALGALYGVSVRNSGLCNSNTKYYYLWTYGPTAVSTLLAALWAQVEYRSKQMAPWNLMAQEPQPVGKSLLLDYTDPMNIISLFTSAKEKHFIVTTAIAGTFFIKLITVLSSGLFIALPTALKQSHSPLIARNVFYGNADAGVSAKSASVAYGTLAYSLQYPEGTTPLYAYQSFDSPAASSFIVTAEVNVFSADLTCEVGNVIENTVDTTTGEQNPLLEPIPRRIQTYTEQANVWISTDTCDNLFVAVQEGQSMSWNGSTCTNLENGDDANRFIIIFGDWTSTTRPFERDISALSIRDGSSNGVSNNDVSTEVIDTSTDDSLVSIDDPNDSNDDQLVSIDDPDTSDDASITIEAPEASTTMPNIINNGQSTSLSASTNKPSTPTTSSTADDSGSLTAANFTISESTFRPKVALSCKPHYKIQRASVTLTKDDDGYWSPNISIPVGGNSSQLAGISGWTLTKGFAQSIYEAEEEINEHLLDFLRTAGPEGDVTSDAAVLNGSLSQIFQRVAVQYARSYLMRPTQEDLSGEVVLEETRLYVRTVPFSIIEATLAFLIGIAGFLYVKSPTVATSRDPSSIGGLSTILARSPELMTSLEGLGTHELQEFRNRLQHREFKTSVQPHSSSPFAITESGTSDMEPASSVPLTEDKIKWWRPFAVSITGRILIAVSPIAVVIALTLLLAHSQDKNGIATIDKSLAVHYAWTYIPVLVMVGVQLLFGMLDYAIKIFNPYHNLRVGAAPARTSIMENHLAKLGLHALFVAVGKLQYTVVAAGFAMMLSSFLTIVTGGLFYTEYTQTHQEVQVQRMGWFNTSHYVSSEGVKQANLVLAYNLTEPTWTHDQLAFPKLQVRANGEVSKNASELQVVVPSLRGNANCSVSSPEFMQWAIDNPNLSEGSIPTINSTVTIMGNKDWSGTGYFGHWNSIIMDFEEAPPIVASIGRAVNKTITEVTALSCWPYIEQLDVSVTFNLPSYTISNEKPPVPDKSTSKVFSNSGPTSFDDFTLANPNTGDRTSEELFGVFGLAVYGKDGVPISELIGDTNIHKLNDAVSRVYSRVVAQIMDCRRAASDDASDINGTMVSTDTLRLKQSTISTHILQGLLLAMLVCSAVTFCIMDTRKLLPKNPCSIAAVASLLAGSDLMTSNIIPSGSEWMSDRELEKKVFKGLLFRLGWWQDEDEPGVSRFGIDIGKAGGGA</sequence>
<feature type="region of interest" description="Disordered" evidence="1">
    <location>
        <begin position="1"/>
        <end position="30"/>
    </location>
</feature>
<feature type="compositionally biased region" description="Low complexity" evidence="1">
    <location>
        <begin position="431"/>
        <end position="451"/>
    </location>
</feature>
<feature type="transmembrane region" description="Helical" evidence="2">
    <location>
        <begin position="47"/>
        <end position="69"/>
    </location>
</feature>
<dbReference type="PANTHER" id="PTHR37544:SF1">
    <property type="entry name" value="PHOSPHORIBOSYLAMINOIMIDAZOLE-SUCCINOCARBOXAMIDE SYNTHASE"/>
    <property type="match status" value="1"/>
</dbReference>
<dbReference type="PANTHER" id="PTHR37544">
    <property type="entry name" value="SPRAY-RELATED"/>
    <property type="match status" value="1"/>
</dbReference>
<feature type="compositionally biased region" description="Polar residues" evidence="1">
    <location>
        <begin position="414"/>
        <end position="430"/>
    </location>
</feature>
<dbReference type="GeneID" id="54301297"/>